<dbReference type="GO" id="GO:0004623">
    <property type="term" value="F:phospholipase A2 activity"/>
    <property type="evidence" value="ECO:0007669"/>
    <property type="project" value="InterPro"/>
</dbReference>
<reference evidence="3" key="3">
    <citation type="submission" date="2020-12" db="UniProtKB">
        <authorList>
            <consortium name="EnsemblPlants"/>
        </authorList>
    </citation>
    <scope>IDENTIFICATION</scope>
</reference>
<dbReference type="AlphaFoldDB" id="A0A2K1K3H6"/>
<dbReference type="RefSeq" id="XP_024383937.1">
    <property type="nucleotide sequence ID" value="XM_024528169.2"/>
</dbReference>
<evidence type="ECO:0000313" key="4">
    <source>
        <dbReference type="Proteomes" id="UP000006727"/>
    </source>
</evidence>
<keyword evidence="4" id="KW-1185">Reference proteome</keyword>
<dbReference type="EnsemblPlants" id="Pp3c9_17190V3.1">
    <property type="protein sequence ID" value="Pp3c9_17190V3.1"/>
    <property type="gene ID" value="Pp3c9_17190"/>
</dbReference>
<feature type="compositionally biased region" description="Polar residues" evidence="1">
    <location>
        <begin position="187"/>
        <end position="202"/>
    </location>
</feature>
<evidence type="ECO:0000313" key="3">
    <source>
        <dbReference type="EnsemblPlants" id="Pp3c9_17190V3.1"/>
    </source>
</evidence>
<dbReference type="PANTHER" id="PTHR37246:SF1">
    <property type="entry name" value="PHOSPHOLIPASE A2 FAMILY PROTEIN"/>
    <property type="match status" value="1"/>
</dbReference>
<dbReference type="SUPFAM" id="SSF48619">
    <property type="entry name" value="Phospholipase A2, PLA2"/>
    <property type="match status" value="1"/>
</dbReference>
<gene>
    <name evidence="3" type="primary">LOC112286359</name>
    <name evidence="2" type="ORF">PHYPA_012804</name>
</gene>
<dbReference type="EnsemblPlants" id="Pp3c9_17190V3.2">
    <property type="protein sequence ID" value="Pp3c9_17190V3.2"/>
    <property type="gene ID" value="Pp3c9_17190"/>
</dbReference>
<feature type="region of interest" description="Disordered" evidence="1">
    <location>
        <begin position="178"/>
        <end position="202"/>
    </location>
</feature>
<dbReference type="GO" id="GO:0006644">
    <property type="term" value="P:phospholipid metabolic process"/>
    <property type="evidence" value="ECO:0007669"/>
    <property type="project" value="InterPro"/>
</dbReference>
<dbReference type="RefSeq" id="XP_024383938.1">
    <property type="nucleotide sequence ID" value="XM_024528170.2"/>
</dbReference>
<organism evidence="2">
    <name type="scientific">Physcomitrium patens</name>
    <name type="common">Spreading-leaved earth moss</name>
    <name type="synonym">Physcomitrella patens</name>
    <dbReference type="NCBI Taxonomy" id="3218"/>
    <lineage>
        <taxon>Eukaryota</taxon>
        <taxon>Viridiplantae</taxon>
        <taxon>Streptophyta</taxon>
        <taxon>Embryophyta</taxon>
        <taxon>Bryophyta</taxon>
        <taxon>Bryophytina</taxon>
        <taxon>Bryopsida</taxon>
        <taxon>Funariidae</taxon>
        <taxon>Funariales</taxon>
        <taxon>Funariaceae</taxon>
        <taxon>Physcomitrium</taxon>
    </lineage>
</organism>
<dbReference type="GeneID" id="112286359"/>
<dbReference type="RefSeq" id="XP_073392362.1">
    <property type="nucleotide sequence ID" value="XM_073536261.1"/>
</dbReference>
<dbReference type="Gramene" id="Pp3c9_17190V3.1">
    <property type="protein sequence ID" value="Pp3c9_17190V3.1"/>
    <property type="gene ID" value="Pp3c9_17190"/>
</dbReference>
<dbReference type="Proteomes" id="UP000006727">
    <property type="component" value="Chromosome 9"/>
</dbReference>
<reference evidence="2 4" key="1">
    <citation type="journal article" date="2008" name="Science">
        <title>The Physcomitrella genome reveals evolutionary insights into the conquest of land by plants.</title>
        <authorList>
            <person name="Rensing S."/>
            <person name="Lang D."/>
            <person name="Zimmer A."/>
            <person name="Terry A."/>
            <person name="Salamov A."/>
            <person name="Shapiro H."/>
            <person name="Nishiyama T."/>
            <person name="Perroud P.-F."/>
            <person name="Lindquist E."/>
            <person name="Kamisugi Y."/>
            <person name="Tanahashi T."/>
            <person name="Sakakibara K."/>
            <person name="Fujita T."/>
            <person name="Oishi K."/>
            <person name="Shin-I T."/>
            <person name="Kuroki Y."/>
            <person name="Toyoda A."/>
            <person name="Suzuki Y."/>
            <person name="Hashimoto A."/>
            <person name="Yamaguchi K."/>
            <person name="Sugano A."/>
            <person name="Kohara Y."/>
            <person name="Fujiyama A."/>
            <person name="Anterola A."/>
            <person name="Aoki S."/>
            <person name="Ashton N."/>
            <person name="Barbazuk W.B."/>
            <person name="Barker E."/>
            <person name="Bennetzen J."/>
            <person name="Bezanilla M."/>
            <person name="Blankenship R."/>
            <person name="Cho S.H."/>
            <person name="Dutcher S."/>
            <person name="Estelle M."/>
            <person name="Fawcett J.A."/>
            <person name="Gundlach H."/>
            <person name="Hanada K."/>
            <person name="Heyl A."/>
            <person name="Hicks K.A."/>
            <person name="Hugh J."/>
            <person name="Lohr M."/>
            <person name="Mayer K."/>
            <person name="Melkozernov A."/>
            <person name="Murata T."/>
            <person name="Nelson D."/>
            <person name="Pils B."/>
            <person name="Prigge M."/>
            <person name="Reiss B."/>
            <person name="Renner T."/>
            <person name="Rombauts S."/>
            <person name="Rushton P."/>
            <person name="Sanderfoot A."/>
            <person name="Schween G."/>
            <person name="Shiu S.-H."/>
            <person name="Stueber K."/>
            <person name="Theodoulou F.L."/>
            <person name="Tu H."/>
            <person name="Van de Peer Y."/>
            <person name="Verrier P.J."/>
            <person name="Waters E."/>
            <person name="Wood A."/>
            <person name="Yang L."/>
            <person name="Cove D."/>
            <person name="Cuming A."/>
            <person name="Hasebe M."/>
            <person name="Lucas S."/>
            <person name="Mishler D.B."/>
            <person name="Reski R."/>
            <person name="Grigoriev I."/>
            <person name="Quatrano R.S."/>
            <person name="Boore J.L."/>
        </authorList>
    </citation>
    <scope>NUCLEOTIDE SEQUENCE [LARGE SCALE GENOMIC DNA]</scope>
    <source>
        <strain evidence="3 4">cv. Gransden 2004</strain>
    </source>
</reference>
<reference evidence="2 4" key="2">
    <citation type="journal article" date="2018" name="Plant J.">
        <title>The Physcomitrella patens chromosome-scale assembly reveals moss genome structure and evolution.</title>
        <authorList>
            <person name="Lang D."/>
            <person name="Ullrich K.K."/>
            <person name="Murat F."/>
            <person name="Fuchs J."/>
            <person name="Jenkins J."/>
            <person name="Haas F.B."/>
            <person name="Piednoel M."/>
            <person name="Gundlach H."/>
            <person name="Van Bel M."/>
            <person name="Meyberg R."/>
            <person name="Vives C."/>
            <person name="Morata J."/>
            <person name="Symeonidi A."/>
            <person name="Hiss M."/>
            <person name="Muchero W."/>
            <person name="Kamisugi Y."/>
            <person name="Saleh O."/>
            <person name="Blanc G."/>
            <person name="Decker E.L."/>
            <person name="van Gessel N."/>
            <person name="Grimwood J."/>
            <person name="Hayes R.D."/>
            <person name="Graham S.W."/>
            <person name="Gunter L.E."/>
            <person name="McDaniel S.F."/>
            <person name="Hoernstein S.N.W."/>
            <person name="Larsson A."/>
            <person name="Li F.W."/>
            <person name="Perroud P.F."/>
            <person name="Phillips J."/>
            <person name="Ranjan P."/>
            <person name="Rokshar D.S."/>
            <person name="Rothfels C.J."/>
            <person name="Schneider L."/>
            <person name="Shu S."/>
            <person name="Stevenson D.W."/>
            <person name="Thummler F."/>
            <person name="Tillich M."/>
            <person name="Villarreal Aguilar J.C."/>
            <person name="Widiez T."/>
            <person name="Wong G.K."/>
            <person name="Wymore A."/>
            <person name="Zhang Y."/>
            <person name="Zimmer A.D."/>
            <person name="Quatrano R.S."/>
            <person name="Mayer K.F.X."/>
            <person name="Goodstein D."/>
            <person name="Casacuberta J.M."/>
            <person name="Vandepoele K."/>
            <person name="Reski R."/>
            <person name="Cuming A.C."/>
            <person name="Tuskan G.A."/>
            <person name="Maumus F."/>
            <person name="Salse J."/>
            <person name="Schmutz J."/>
            <person name="Rensing S.A."/>
        </authorList>
    </citation>
    <scope>NUCLEOTIDE SEQUENCE [LARGE SCALE GENOMIC DNA]</scope>
    <source>
        <strain evidence="3 4">cv. Gransden 2004</strain>
    </source>
</reference>
<name>A0A2K1K3H6_PHYPA</name>
<evidence type="ECO:0008006" key="5">
    <source>
        <dbReference type="Google" id="ProtNLM"/>
    </source>
</evidence>
<dbReference type="Gene3D" id="1.20.90.10">
    <property type="entry name" value="Phospholipase A2 domain"/>
    <property type="match status" value="1"/>
</dbReference>
<dbReference type="Gramene" id="Pp3c9_17190V3.2">
    <property type="protein sequence ID" value="Pp3c9_17190V3.2"/>
    <property type="gene ID" value="Pp3c9_17190"/>
</dbReference>
<dbReference type="OMA" id="RTHEHNN"/>
<proteinExistence type="predicted"/>
<accession>A0A2K1K3H6</accession>
<dbReference type="InterPro" id="IPR036444">
    <property type="entry name" value="PLipase_A2_dom_sf"/>
</dbReference>
<evidence type="ECO:0000256" key="1">
    <source>
        <dbReference type="SAM" id="MobiDB-lite"/>
    </source>
</evidence>
<sequence length="202" mass="23356">MKVDSLKFLNTAHSLIFAKDDQENQAITLPEAEDVQKQVEISQEGGCRVPPFVPYTATVPWHTGSRNLFSRFFPRYGNYCGPNYSSGRESGSLHWDKPPTDWLDYCCYRHDMGYDTLDQAKLHDADKKFLNCLQNIPESEKITSLGQTYRNLYVLGLERFLIPYRDFLVKKIDEGKRSRETPPEMIVQQQRNGANLNRSNIN</sequence>
<dbReference type="PaxDb" id="3218-PP1S78_55V6.1"/>
<dbReference type="GO" id="GO:0050482">
    <property type="term" value="P:arachidonate secretion"/>
    <property type="evidence" value="ECO:0007669"/>
    <property type="project" value="InterPro"/>
</dbReference>
<dbReference type="PANTHER" id="PTHR37246">
    <property type="entry name" value="OS07G0658000 PROTEIN"/>
    <property type="match status" value="1"/>
</dbReference>
<protein>
    <recommendedName>
        <fullName evidence="5">Phospholipase A2 domain-containing protein</fullName>
    </recommendedName>
</protein>
<dbReference type="OrthoDB" id="655972at2759"/>
<dbReference type="EMBL" id="ABEU02000009">
    <property type="protein sequence ID" value="PNR48328.1"/>
    <property type="molecule type" value="Genomic_DNA"/>
</dbReference>
<evidence type="ECO:0000313" key="2">
    <source>
        <dbReference type="EMBL" id="PNR48328.1"/>
    </source>
</evidence>